<evidence type="ECO:0000256" key="3">
    <source>
        <dbReference type="ARBA" id="ARBA00022640"/>
    </source>
</evidence>
<evidence type="ECO:0000256" key="4">
    <source>
        <dbReference type="ARBA" id="ARBA00022664"/>
    </source>
</evidence>
<keyword evidence="15" id="KW-1185">Reference proteome</keyword>
<dbReference type="GO" id="GO:0006397">
    <property type="term" value="P:mRNA processing"/>
    <property type="evidence" value="ECO:0007669"/>
    <property type="project" value="UniProtKB-KW"/>
</dbReference>
<reference evidence="14" key="1">
    <citation type="submission" date="2022-08" db="EMBL/GenBank/DDBJ databases">
        <authorList>
            <person name="Gutierrez-Valencia J."/>
        </authorList>
    </citation>
    <scope>NUCLEOTIDE SEQUENCE</scope>
</reference>
<evidence type="ECO:0000256" key="5">
    <source>
        <dbReference type="ARBA" id="ARBA00022737"/>
    </source>
</evidence>
<keyword evidence="2" id="KW-0150">Chloroplast</keyword>
<dbReference type="InterPro" id="IPR001890">
    <property type="entry name" value="RNA-binding_CRM"/>
</dbReference>
<keyword evidence="11" id="KW-0175">Coiled coil</keyword>
<feature type="domain" description="CRM" evidence="13">
    <location>
        <begin position="392"/>
        <end position="489"/>
    </location>
</feature>
<proteinExistence type="predicted"/>
<evidence type="ECO:0000259" key="13">
    <source>
        <dbReference type="PROSITE" id="PS51295"/>
    </source>
</evidence>
<evidence type="ECO:0000313" key="15">
    <source>
        <dbReference type="Proteomes" id="UP001154282"/>
    </source>
</evidence>
<evidence type="ECO:0000256" key="6">
    <source>
        <dbReference type="ARBA" id="ARBA00022884"/>
    </source>
</evidence>
<feature type="domain" description="CRM" evidence="13">
    <location>
        <begin position="225"/>
        <end position="321"/>
    </location>
</feature>
<evidence type="ECO:0000256" key="12">
    <source>
        <dbReference type="SAM" id="MobiDB-lite"/>
    </source>
</evidence>
<keyword evidence="3" id="KW-0934">Plastid</keyword>
<dbReference type="PANTHER" id="PTHR31846">
    <property type="entry name" value="CRS1 / YHBY (CRM) DOMAIN-CONTAINING PROTEIN"/>
    <property type="match status" value="1"/>
</dbReference>
<feature type="coiled-coil region" evidence="11">
    <location>
        <begin position="546"/>
        <end position="580"/>
    </location>
</feature>
<evidence type="ECO:0000256" key="10">
    <source>
        <dbReference type="PROSITE-ProRule" id="PRU00626"/>
    </source>
</evidence>
<keyword evidence="7" id="KW-0809">Transit peptide</keyword>
<evidence type="ECO:0000256" key="11">
    <source>
        <dbReference type="SAM" id="Coils"/>
    </source>
</evidence>
<accession>A0AAV0MYP9</accession>
<evidence type="ECO:0000256" key="2">
    <source>
        <dbReference type="ARBA" id="ARBA00022528"/>
    </source>
</evidence>
<dbReference type="PROSITE" id="PS51295">
    <property type="entry name" value="CRM"/>
    <property type="match status" value="3"/>
</dbReference>
<gene>
    <name evidence="14" type="ORF">LITE_LOCUS30869</name>
</gene>
<dbReference type="SMART" id="SM01103">
    <property type="entry name" value="CRS1_YhbY"/>
    <property type="match status" value="3"/>
</dbReference>
<comment type="caution">
    <text evidence="14">The sequence shown here is derived from an EMBL/GenBank/DDBJ whole genome shotgun (WGS) entry which is preliminary data.</text>
</comment>
<dbReference type="InterPro" id="IPR035920">
    <property type="entry name" value="YhbY-like_sf"/>
</dbReference>
<keyword evidence="9" id="KW-0687">Ribonucleoprotein</keyword>
<feature type="domain" description="CRM" evidence="13">
    <location>
        <begin position="605"/>
        <end position="705"/>
    </location>
</feature>
<evidence type="ECO:0000256" key="8">
    <source>
        <dbReference type="ARBA" id="ARBA00023187"/>
    </source>
</evidence>
<dbReference type="GO" id="GO:1990904">
    <property type="term" value="C:ribonucleoprotein complex"/>
    <property type="evidence" value="ECO:0007669"/>
    <property type="project" value="UniProtKB-KW"/>
</dbReference>
<dbReference type="GO" id="GO:0009507">
    <property type="term" value="C:chloroplast"/>
    <property type="evidence" value="ECO:0007669"/>
    <property type="project" value="UniProtKB-SubCell"/>
</dbReference>
<feature type="compositionally biased region" description="Low complexity" evidence="12">
    <location>
        <begin position="175"/>
        <end position="192"/>
    </location>
</feature>
<evidence type="ECO:0000313" key="14">
    <source>
        <dbReference type="EMBL" id="CAI0451455.1"/>
    </source>
</evidence>
<keyword evidence="8" id="KW-0508">mRNA splicing</keyword>
<keyword evidence="6 10" id="KW-0694">RNA-binding</keyword>
<dbReference type="InterPro" id="IPR045278">
    <property type="entry name" value="CRS1/CFM2/CFM3"/>
</dbReference>
<evidence type="ECO:0000256" key="7">
    <source>
        <dbReference type="ARBA" id="ARBA00022946"/>
    </source>
</evidence>
<feature type="compositionally biased region" description="Low complexity" evidence="12">
    <location>
        <begin position="64"/>
        <end position="78"/>
    </location>
</feature>
<feature type="region of interest" description="Disordered" evidence="12">
    <location>
        <begin position="169"/>
        <end position="195"/>
    </location>
</feature>
<keyword evidence="5" id="KW-0677">Repeat</keyword>
<dbReference type="GO" id="GO:0000373">
    <property type="term" value="P:Group II intron splicing"/>
    <property type="evidence" value="ECO:0007669"/>
    <property type="project" value="UniProtKB-ARBA"/>
</dbReference>
<name>A0AAV0MYP9_9ROSI</name>
<dbReference type="Pfam" id="PF01985">
    <property type="entry name" value="CRS1_YhbY"/>
    <property type="match status" value="3"/>
</dbReference>
<keyword evidence="4" id="KW-0507">mRNA processing</keyword>
<sequence>MVSSTRDISSVHHQSNWCNWKRVSAAGLVIGSLTKISILLQMQCNSSTTLFSFFLPRLPTSPFISSSSSNPKSFTNCSQSTNHNNPHPILPSPDSHSHPNAATARIPTPPWVKGPLRLQPHELANLSNNPPKPRKPLESAEEKADKALTAKESGVRGKKAMSKIVRSIETLPGNQQQSPVVVDSSSFSLGSSDSDDANKKLPWVREEKVVRYRLKKDKVVTQAELVLDQDLLERLRAEAARMRIWVKVKKLGVTQRVVDEIKSAWETNELAMAKFDLPLCRNMDRAREIVELKTGGLVVWTWKDSLVVYRGCNYEVAKNSGISNMVDDDIYGIPGEELSLFQREGDRLLEGLGPRFVDWWMPKPLPVDADLLPEVVPGYMPPSRRWPPYGRPQLKDTELTSLRKLARILPTHFVLGRNRRLQGLAFAILKLWQNSNIAKIAIKWGVPNTDNEQMANELKRLTGGVLLLRNKFFIILYRGKDYLPSEVATLVSERETEIRRCHLDEESSRKKAADSVHIVVDPSLNSSKTGTLYEFWDIQNKFGGLVKGKKENELQLEAEKANLERELRIQERKLFILEMKIENSMRELTKLNSEWVPTENDADREILTDEERECFRKIAQKLRSSLVLGRRGVFDGVVEGLYQHWKHREVVKVITMQRTFTQVIYTAKSLEAESGGILVSVEKLSKGHAIILYRGKNYRRPQKFHSENLLTKREALQRSILMQRIGSLKFFAHQRRQAITNMRSELVWLSCFLYGISSLFIHKKKKKILSVLH</sequence>
<dbReference type="Proteomes" id="UP001154282">
    <property type="component" value="Unassembled WGS sequence"/>
</dbReference>
<dbReference type="Gene3D" id="3.30.110.60">
    <property type="entry name" value="YhbY-like"/>
    <property type="match status" value="3"/>
</dbReference>
<evidence type="ECO:0000256" key="1">
    <source>
        <dbReference type="ARBA" id="ARBA00004229"/>
    </source>
</evidence>
<comment type="subcellular location">
    <subcellularLocation>
        <location evidence="1">Plastid</location>
        <location evidence="1">Chloroplast</location>
    </subcellularLocation>
</comment>
<dbReference type="GO" id="GO:0003729">
    <property type="term" value="F:mRNA binding"/>
    <property type="evidence" value="ECO:0007669"/>
    <property type="project" value="InterPro"/>
</dbReference>
<feature type="compositionally biased region" description="Basic and acidic residues" evidence="12">
    <location>
        <begin position="135"/>
        <end position="155"/>
    </location>
</feature>
<dbReference type="EMBL" id="CAMGYJ010000007">
    <property type="protein sequence ID" value="CAI0451455.1"/>
    <property type="molecule type" value="Genomic_DNA"/>
</dbReference>
<dbReference type="SUPFAM" id="SSF75471">
    <property type="entry name" value="YhbY-like"/>
    <property type="match status" value="3"/>
</dbReference>
<dbReference type="PANTHER" id="PTHR31846:SF10">
    <property type="entry name" value="CHLOROPLASTIC GROUP IIA INTRON SPLICING FACILITATOR CRS1, CHLOROPLASTIC"/>
    <property type="match status" value="1"/>
</dbReference>
<feature type="region of interest" description="Disordered" evidence="12">
    <location>
        <begin position="64"/>
        <end position="155"/>
    </location>
</feature>
<dbReference type="AlphaFoldDB" id="A0AAV0MYP9"/>
<dbReference type="FunFam" id="3.30.110.60:FF:000002">
    <property type="entry name" value="CRS2-associated factor 1, chloroplastic"/>
    <property type="match status" value="1"/>
</dbReference>
<protein>
    <recommendedName>
        <fullName evidence="13">CRM domain-containing protein</fullName>
    </recommendedName>
</protein>
<evidence type="ECO:0000256" key="9">
    <source>
        <dbReference type="ARBA" id="ARBA00023274"/>
    </source>
</evidence>
<organism evidence="14 15">
    <name type="scientific">Linum tenue</name>
    <dbReference type="NCBI Taxonomy" id="586396"/>
    <lineage>
        <taxon>Eukaryota</taxon>
        <taxon>Viridiplantae</taxon>
        <taxon>Streptophyta</taxon>
        <taxon>Embryophyta</taxon>
        <taxon>Tracheophyta</taxon>
        <taxon>Spermatophyta</taxon>
        <taxon>Magnoliopsida</taxon>
        <taxon>eudicotyledons</taxon>
        <taxon>Gunneridae</taxon>
        <taxon>Pentapetalae</taxon>
        <taxon>rosids</taxon>
        <taxon>fabids</taxon>
        <taxon>Malpighiales</taxon>
        <taxon>Linaceae</taxon>
        <taxon>Linum</taxon>
    </lineage>
</organism>